<dbReference type="SMART" id="SM00181">
    <property type="entry name" value="EGF"/>
    <property type="match status" value="2"/>
</dbReference>
<dbReference type="InterPro" id="IPR013320">
    <property type="entry name" value="ConA-like_dom_sf"/>
</dbReference>
<name>A0A553N3F9_9TELE</name>
<feature type="disulfide bond" evidence="4">
    <location>
        <begin position="160"/>
        <end position="169"/>
    </location>
</feature>
<proteinExistence type="predicted"/>
<reference evidence="6 7" key="1">
    <citation type="journal article" date="2019" name="Sci. Data">
        <title>Hybrid genome assembly and annotation of Danionella translucida.</title>
        <authorList>
            <person name="Kadobianskyi M."/>
            <person name="Schulze L."/>
            <person name="Schuelke M."/>
            <person name="Judkewitz B."/>
        </authorList>
    </citation>
    <scope>NUCLEOTIDE SEQUENCE [LARGE SCALE GENOMIC DNA]</scope>
    <source>
        <strain evidence="6 7">Bolton</strain>
    </source>
</reference>
<evidence type="ECO:0000256" key="4">
    <source>
        <dbReference type="PROSITE-ProRule" id="PRU00076"/>
    </source>
</evidence>
<evidence type="ECO:0000313" key="6">
    <source>
        <dbReference type="EMBL" id="TRY59976.1"/>
    </source>
</evidence>
<dbReference type="OrthoDB" id="283575at2759"/>
<comment type="caution">
    <text evidence="4">Lacks conserved residue(s) required for the propagation of feature annotation.</text>
</comment>
<dbReference type="InterPro" id="IPR051022">
    <property type="entry name" value="Notch_Cell-Fate_Det"/>
</dbReference>
<dbReference type="EMBL" id="SRMA01027094">
    <property type="protein sequence ID" value="TRY59976.1"/>
    <property type="molecule type" value="Genomic_DNA"/>
</dbReference>
<comment type="caution">
    <text evidence="6">The sequence shown here is derived from an EMBL/GenBank/DDBJ whole genome shotgun (WGS) entry which is preliminary data.</text>
</comment>
<dbReference type="FunFam" id="2.10.25.10:FF:000591">
    <property type="entry name" value="Protein eyes shut homolog"/>
    <property type="match status" value="1"/>
</dbReference>
<evidence type="ECO:0000256" key="2">
    <source>
        <dbReference type="ARBA" id="ARBA00022737"/>
    </source>
</evidence>
<dbReference type="PROSITE" id="PS50026">
    <property type="entry name" value="EGF_3"/>
    <property type="match status" value="2"/>
</dbReference>
<feature type="domain" description="EGF-like" evidence="5">
    <location>
        <begin position="134"/>
        <end position="170"/>
    </location>
</feature>
<organism evidence="6 7">
    <name type="scientific">Danionella cerebrum</name>
    <dbReference type="NCBI Taxonomy" id="2873325"/>
    <lineage>
        <taxon>Eukaryota</taxon>
        <taxon>Metazoa</taxon>
        <taxon>Chordata</taxon>
        <taxon>Craniata</taxon>
        <taxon>Vertebrata</taxon>
        <taxon>Euteleostomi</taxon>
        <taxon>Actinopterygii</taxon>
        <taxon>Neopterygii</taxon>
        <taxon>Teleostei</taxon>
        <taxon>Ostariophysi</taxon>
        <taxon>Cypriniformes</taxon>
        <taxon>Danionidae</taxon>
        <taxon>Danioninae</taxon>
        <taxon>Danionella</taxon>
    </lineage>
</organism>
<protein>
    <recommendedName>
        <fullName evidence="5">EGF-like domain-containing protein</fullName>
    </recommendedName>
</protein>
<dbReference type="AlphaFoldDB" id="A0A553N3F9"/>
<evidence type="ECO:0000256" key="3">
    <source>
        <dbReference type="ARBA" id="ARBA00023157"/>
    </source>
</evidence>
<accession>A0A553N3F9</accession>
<keyword evidence="7" id="KW-1185">Reference proteome</keyword>
<dbReference type="PANTHER" id="PTHR24049">
    <property type="entry name" value="CRUMBS FAMILY MEMBER"/>
    <property type="match status" value="1"/>
</dbReference>
<dbReference type="Gene3D" id="2.60.120.200">
    <property type="match status" value="1"/>
</dbReference>
<keyword evidence="3 4" id="KW-1015">Disulfide bond</keyword>
<dbReference type="InterPro" id="IPR000742">
    <property type="entry name" value="EGF"/>
</dbReference>
<dbReference type="PROSITE" id="PS01186">
    <property type="entry name" value="EGF_2"/>
    <property type="match status" value="1"/>
</dbReference>
<evidence type="ECO:0000256" key="1">
    <source>
        <dbReference type="ARBA" id="ARBA00022536"/>
    </source>
</evidence>
<dbReference type="SUPFAM" id="SSF49899">
    <property type="entry name" value="Concanavalin A-like lectins/glucanases"/>
    <property type="match status" value="1"/>
</dbReference>
<dbReference type="Proteomes" id="UP000316079">
    <property type="component" value="Unassembled WGS sequence"/>
</dbReference>
<dbReference type="SUPFAM" id="SSF57196">
    <property type="entry name" value="EGF/Laminin"/>
    <property type="match status" value="2"/>
</dbReference>
<keyword evidence="2" id="KW-0677">Repeat</keyword>
<feature type="domain" description="EGF-like" evidence="5">
    <location>
        <begin position="97"/>
        <end position="133"/>
    </location>
</feature>
<sequence length="236" mass="25712">MIRELLIYALPSRDNGRLCLIEIAVANGSANQQQKVVDEPVSEVLFGSTFLGGVPSIFELHSNISGFIGCIRELQAGVRELRVVEEAIRGQNIKNCDVAVCQNQTCRNGGTCIGDAENWFCVCPSFYSGKLCQFSACQRNPCARGATCVPQTQLEAACLCPYGWQGLLCDEALNITRPKFSGLDEFGYSSYVAFPSIANMGHFYEFHLKLSFANNASALRNNLILFSGQKGQGGSK</sequence>
<dbReference type="PROSITE" id="PS00022">
    <property type="entry name" value="EGF_1"/>
    <property type="match status" value="2"/>
</dbReference>
<evidence type="ECO:0000259" key="5">
    <source>
        <dbReference type="PROSITE" id="PS50026"/>
    </source>
</evidence>
<keyword evidence="1 4" id="KW-0245">EGF-like domain</keyword>
<evidence type="ECO:0000313" key="7">
    <source>
        <dbReference type="Proteomes" id="UP000316079"/>
    </source>
</evidence>
<gene>
    <name evidence="6" type="ORF">DNTS_012434</name>
</gene>
<dbReference type="Gene3D" id="2.10.25.10">
    <property type="entry name" value="Laminin"/>
    <property type="match status" value="2"/>
</dbReference>
<feature type="disulfide bond" evidence="4">
    <location>
        <begin position="123"/>
        <end position="132"/>
    </location>
</feature>
<dbReference type="STRING" id="623744.A0A553N3F9"/>